<accession>A0AAI8W114</accession>
<evidence type="ECO:0000256" key="1">
    <source>
        <dbReference type="SAM" id="Coils"/>
    </source>
</evidence>
<evidence type="ECO:0000313" key="4">
    <source>
        <dbReference type="Proteomes" id="UP001296104"/>
    </source>
</evidence>
<evidence type="ECO:0000256" key="2">
    <source>
        <dbReference type="SAM" id="MobiDB-lite"/>
    </source>
</evidence>
<feature type="compositionally biased region" description="Basic and acidic residues" evidence="2">
    <location>
        <begin position="139"/>
        <end position="150"/>
    </location>
</feature>
<keyword evidence="4" id="KW-1185">Reference proteome</keyword>
<proteinExistence type="predicted"/>
<gene>
    <name evidence="3" type="ORF">LECACI_7A000390</name>
</gene>
<keyword evidence="1" id="KW-0175">Coiled coil</keyword>
<name>A0AAI8W114_9PEZI</name>
<sequence length="452" mass="47592">MAPTQPPKLYDPEGAEKVRASNEGMTKARARGRVTASRSSAASSSSPAIRASGVTRALNQSTSNSSPPSFNIIPPSPKTPNDENRRPAGTTDSTSARRNIIHGIAPVGNRTATTAASSLPHHKLALAKAKEATALAEQNKNREAEDEKRTMAAFSSSMSGAERMLAFAKQQELQKAAGADDAANKAAVEESRKAKIEADKKAAEQKAESLKLLKAAEEARKAKIDAEQKAAAEAEEALKAKAAAEKKAFEEAEKVKAAAKAAEEAEKLKLVKAAQDAEKAKAVKAAVAGPQSAIARVRAMQGNSPSVSENAVAAEAAFKTAESSQPGAQANDTPTNTISCGPTPDSFKLSKQGQSIATAKVTNFELLEPTSAEIVAEAKNILCTIPTRVRPEATAEQLPPPTDAELLDSLADLIKEHKMLEHVAKEVKGKLAKLNAHIAVKHEQVLLRKKAH</sequence>
<evidence type="ECO:0000313" key="3">
    <source>
        <dbReference type="EMBL" id="CAK3767910.1"/>
    </source>
</evidence>
<feature type="compositionally biased region" description="Low complexity" evidence="2">
    <location>
        <begin position="33"/>
        <end position="52"/>
    </location>
</feature>
<dbReference type="EMBL" id="CAVMBE010000001">
    <property type="protein sequence ID" value="CAK3767910.1"/>
    <property type="molecule type" value="Genomic_DNA"/>
</dbReference>
<feature type="compositionally biased region" description="Low complexity" evidence="2">
    <location>
        <begin position="63"/>
        <end position="73"/>
    </location>
</feature>
<feature type="region of interest" description="Disordered" evidence="2">
    <location>
        <begin position="133"/>
        <end position="156"/>
    </location>
</feature>
<feature type="region of interest" description="Disordered" evidence="2">
    <location>
        <begin position="1"/>
        <end position="116"/>
    </location>
</feature>
<feature type="compositionally biased region" description="Basic and acidic residues" evidence="2">
    <location>
        <begin position="10"/>
        <end position="20"/>
    </location>
</feature>
<feature type="region of interest" description="Disordered" evidence="2">
    <location>
        <begin position="320"/>
        <end position="346"/>
    </location>
</feature>
<feature type="compositionally biased region" description="Polar residues" evidence="2">
    <location>
        <begin position="325"/>
        <end position="340"/>
    </location>
</feature>
<reference evidence="3" key="1">
    <citation type="submission" date="2023-11" db="EMBL/GenBank/DDBJ databases">
        <authorList>
            <person name="Alioto T."/>
            <person name="Alioto T."/>
            <person name="Gomez Garrido J."/>
        </authorList>
    </citation>
    <scope>NUCLEOTIDE SEQUENCE</scope>
</reference>
<dbReference type="Proteomes" id="UP001296104">
    <property type="component" value="Unassembled WGS sequence"/>
</dbReference>
<organism evidence="3 4">
    <name type="scientific">Lecanosticta acicola</name>
    <dbReference type="NCBI Taxonomy" id="111012"/>
    <lineage>
        <taxon>Eukaryota</taxon>
        <taxon>Fungi</taxon>
        <taxon>Dikarya</taxon>
        <taxon>Ascomycota</taxon>
        <taxon>Pezizomycotina</taxon>
        <taxon>Dothideomycetes</taxon>
        <taxon>Dothideomycetidae</taxon>
        <taxon>Mycosphaerellales</taxon>
        <taxon>Mycosphaerellaceae</taxon>
        <taxon>Lecanosticta</taxon>
    </lineage>
</organism>
<comment type="caution">
    <text evidence="3">The sequence shown here is derived from an EMBL/GenBank/DDBJ whole genome shotgun (WGS) entry which is preliminary data.</text>
</comment>
<dbReference type="AlphaFoldDB" id="A0AAI8W114"/>
<feature type="coiled-coil region" evidence="1">
    <location>
        <begin position="186"/>
        <end position="265"/>
    </location>
</feature>
<protein>
    <submittedName>
        <fullName evidence="3">Uncharacterized protein</fullName>
    </submittedName>
</protein>